<dbReference type="Proteomes" id="UP000272117">
    <property type="component" value="Unassembled WGS sequence"/>
</dbReference>
<protein>
    <recommendedName>
        <fullName evidence="3">STAS/SEC14 domain-containing protein</fullName>
    </recommendedName>
</protein>
<organism evidence="1 2">
    <name type="scientific">Rufibacter latericius</name>
    <dbReference type="NCBI Taxonomy" id="2487040"/>
    <lineage>
        <taxon>Bacteria</taxon>
        <taxon>Pseudomonadati</taxon>
        <taxon>Bacteroidota</taxon>
        <taxon>Cytophagia</taxon>
        <taxon>Cytophagales</taxon>
        <taxon>Hymenobacteraceae</taxon>
        <taxon>Rufibacter</taxon>
    </lineage>
</organism>
<dbReference type="AlphaFoldDB" id="A0A3M9MYN5"/>
<dbReference type="EMBL" id="RJJD01000002">
    <property type="protein sequence ID" value="RNI30662.1"/>
    <property type="molecule type" value="Genomic_DNA"/>
</dbReference>
<evidence type="ECO:0008006" key="3">
    <source>
        <dbReference type="Google" id="ProtNLM"/>
    </source>
</evidence>
<proteinExistence type="predicted"/>
<sequence>MDKQLPLESQPEPVFQTEFVAIHLHKDRSLLLVEWLRQINLEERKIGFLEALKITTQHQLQNWLIDDLQIYIITPEEKNWVLTEFQDLASKTTIQKLAVVTPDFYPALVSNTEFTDKGKQGYKAKGVIQHEVFIDYASALDWLMLPA</sequence>
<evidence type="ECO:0000313" key="2">
    <source>
        <dbReference type="Proteomes" id="UP000272117"/>
    </source>
</evidence>
<accession>A0A3M9MYN5</accession>
<comment type="caution">
    <text evidence="1">The sequence shown here is derived from an EMBL/GenBank/DDBJ whole genome shotgun (WGS) entry which is preliminary data.</text>
</comment>
<gene>
    <name evidence="1" type="ORF">EFB08_05285</name>
</gene>
<reference evidence="1 2" key="1">
    <citation type="submission" date="2018-11" db="EMBL/GenBank/DDBJ databases">
        <title>Rufibacter latericius sp. nov., isolated from water in Baiyang Lake.</title>
        <authorList>
            <person name="Yang Y."/>
        </authorList>
    </citation>
    <scope>NUCLEOTIDE SEQUENCE [LARGE SCALE GENOMIC DNA]</scope>
    <source>
        <strain evidence="1 2">R-22-1c-1</strain>
    </source>
</reference>
<name>A0A3M9MYN5_9BACT</name>
<keyword evidence="2" id="KW-1185">Reference proteome</keyword>
<evidence type="ECO:0000313" key="1">
    <source>
        <dbReference type="EMBL" id="RNI30662.1"/>
    </source>
</evidence>
<dbReference type="RefSeq" id="WP_123125877.1">
    <property type="nucleotide sequence ID" value="NZ_RJJD01000002.1"/>
</dbReference>
<dbReference type="OrthoDB" id="851693at2"/>